<name>A0A4R1QII7_9FIRM</name>
<dbReference type="InterPro" id="IPR053842">
    <property type="entry name" value="NikA-like"/>
</dbReference>
<dbReference type="OrthoDB" id="9796842at2"/>
<dbReference type="EMBL" id="SLUM01000034">
    <property type="protein sequence ID" value="TCL53429.1"/>
    <property type="molecule type" value="Genomic_DNA"/>
</dbReference>
<organism evidence="1 2">
    <name type="scientific">Allofournierella massiliensis</name>
    <dbReference type="NCBI Taxonomy" id="1650663"/>
    <lineage>
        <taxon>Bacteria</taxon>
        <taxon>Bacillati</taxon>
        <taxon>Bacillota</taxon>
        <taxon>Clostridia</taxon>
        <taxon>Eubacteriales</taxon>
        <taxon>Oscillospiraceae</taxon>
        <taxon>Allofournierella</taxon>
    </lineage>
</organism>
<evidence type="ECO:0000313" key="1">
    <source>
        <dbReference type="EMBL" id="TCL53429.1"/>
    </source>
</evidence>
<comment type="caution">
    <text evidence="1">The sequence shown here is derived from an EMBL/GenBank/DDBJ whole genome shotgun (WGS) entry which is preliminary data.</text>
</comment>
<sequence length="114" mass="12706">MKKKEVKIRLTEGELARLNDNVAKTGLSRETYLRLLISHRVPVELPPADYRALMRQLRQIQLCLTNAPARPGNGTDPFALQNTLQALDHTLLAMQHAVLPRQAIPMESAASNNA</sequence>
<protein>
    <recommendedName>
        <fullName evidence="3">Ribbon-helix-helix CopG family protein</fullName>
    </recommendedName>
</protein>
<proteinExistence type="predicted"/>
<reference evidence="1 2" key="1">
    <citation type="submission" date="2019-03" db="EMBL/GenBank/DDBJ databases">
        <title>Genomic Encyclopedia of Type Strains, Phase IV (KMG-IV): sequencing the most valuable type-strain genomes for metagenomic binning, comparative biology and taxonomic classification.</title>
        <authorList>
            <person name="Goeker M."/>
        </authorList>
    </citation>
    <scope>NUCLEOTIDE SEQUENCE [LARGE SCALE GENOMIC DNA]</scope>
    <source>
        <strain evidence="1 2">DSM 100451</strain>
    </source>
</reference>
<dbReference type="RefSeq" id="WP_058963320.1">
    <property type="nucleotide sequence ID" value="NZ_CABKVM010000014.1"/>
</dbReference>
<evidence type="ECO:0000313" key="2">
    <source>
        <dbReference type="Proteomes" id="UP000295184"/>
    </source>
</evidence>
<dbReference type="STRING" id="1650663.GCA_001486665_00816"/>
<accession>A0A4R1QII7</accession>
<dbReference type="Pfam" id="PF21983">
    <property type="entry name" value="NikA-like"/>
    <property type="match status" value="1"/>
</dbReference>
<gene>
    <name evidence="1" type="ORF">EDD77_1344</name>
</gene>
<dbReference type="AlphaFoldDB" id="A0A4R1QII7"/>
<dbReference type="Proteomes" id="UP000295184">
    <property type="component" value="Unassembled WGS sequence"/>
</dbReference>
<evidence type="ECO:0008006" key="3">
    <source>
        <dbReference type="Google" id="ProtNLM"/>
    </source>
</evidence>